<keyword evidence="1" id="KW-1185">Reference proteome</keyword>
<name>A0ABM4TLW7_DROSZ</name>
<gene>
    <name evidence="2" type="primary">LOC136116644</name>
</gene>
<dbReference type="RefSeq" id="XP_070850956.1">
    <property type="nucleotide sequence ID" value="XM_070994855.1"/>
</dbReference>
<sequence>MPSVDHVVHHVLAPMAIEALYCIVPVIRHLVIILHESFLVDHKEPEPVIDVSGMIQPVRKIVLIINDPTPEHHADQQTVVSSDDLRGLLGGLSQSIRNLAHSTYATISALAD</sequence>
<evidence type="ECO:0000313" key="1">
    <source>
        <dbReference type="Proteomes" id="UP001652628"/>
    </source>
</evidence>
<accession>A0ABM4TLW7</accession>
<dbReference type="Proteomes" id="UP001652628">
    <property type="component" value="Chromosome 2R"/>
</dbReference>
<dbReference type="GeneID" id="136116644"/>
<organism evidence="1 2">
    <name type="scientific">Drosophila suzukii</name>
    <name type="common">Spotted-wing drosophila fruit fly</name>
    <dbReference type="NCBI Taxonomy" id="28584"/>
    <lineage>
        <taxon>Eukaryota</taxon>
        <taxon>Metazoa</taxon>
        <taxon>Ecdysozoa</taxon>
        <taxon>Arthropoda</taxon>
        <taxon>Hexapoda</taxon>
        <taxon>Insecta</taxon>
        <taxon>Pterygota</taxon>
        <taxon>Neoptera</taxon>
        <taxon>Endopterygota</taxon>
        <taxon>Diptera</taxon>
        <taxon>Brachycera</taxon>
        <taxon>Muscomorpha</taxon>
        <taxon>Ephydroidea</taxon>
        <taxon>Drosophilidae</taxon>
        <taxon>Drosophila</taxon>
        <taxon>Sophophora</taxon>
    </lineage>
</organism>
<proteinExistence type="predicted"/>
<protein>
    <submittedName>
        <fullName evidence="2">Uncharacterized protein</fullName>
    </submittedName>
</protein>
<evidence type="ECO:0000313" key="2">
    <source>
        <dbReference type="RefSeq" id="XP_070850956.1"/>
    </source>
</evidence>
<reference evidence="2" key="1">
    <citation type="submission" date="2025-08" db="UniProtKB">
        <authorList>
            <consortium name="RefSeq"/>
        </authorList>
    </citation>
    <scope>IDENTIFICATION</scope>
</reference>